<comment type="caution">
    <text evidence="1">The sequence shown here is derived from an EMBL/GenBank/DDBJ whole genome shotgun (WGS) entry which is preliminary data.</text>
</comment>
<dbReference type="AlphaFoldDB" id="X0Y6Z1"/>
<organism evidence="1">
    <name type="scientific">marine sediment metagenome</name>
    <dbReference type="NCBI Taxonomy" id="412755"/>
    <lineage>
        <taxon>unclassified sequences</taxon>
        <taxon>metagenomes</taxon>
        <taxon>ecological metagenomes</taxon>
    </lineage>
</organism>
<reference evidence="1" key="1">
    <citation type="journal article" date="2014" name="Front. Microbiol.">
        <title>High frequency of phylogenetically diverse reductive dehalogenase-homologous genes in deep subseafloor sedimentary metagenomes.</title>
        <authorList>
            <person name="Kawai M."/>
            <person name="Futagami T."/>
            <person name="Toyoda A."/>
            <person name="Takaki Y."/>
            <person name="Nishi S."/>
            <person name="Hori S."/>
            <person name="Arai W."/>
            <person name="Tsubouchi T."/>
            <person name="Morono Y."/>
            <person name="Uchiyama I."/>
            <person name="Ito T."/>
            <person name="Fujiyama A."/>
            <person name="Inagaki F."/>
            <person name="Takami H."/>
        </authorList>
    </citation>
    <scope>NUCLEOTIDE SEQUENCE</scope>
    <source>
        <strain evidence="1">Expedition CK06-06</strain>
    </source>
</reference>
<evidence type="ECO:0008006" key="2">
    <source>
        <dbReference type="Google" id="ProtNLM"/>
    </source>
</evidence>
<protein>
    <recommendedName>
        <fullName evidence="2">Dockerin domain-containing protein</fullName>
    </recommendedName>
</protein>
<dbReference type="EMBL" id="BARS01053810">
    <property type="protein sequence ID" value="GAG43067.1"/>
    <property type="molecule type" value="Genomic_DNA"/>
</dbReference>
<gene>
    <name evidence="1" type="ORF">S01H1_79772</name>
</gene>
<dbReference type="PROSITE" id="PS00018">
    <property type="entry name" value="EF_HAND_1"/>
    <property type="match status" value="2"/>
</dbReference>
<evidence type="ECO:0000313" key="1">
    <source>
        <dbReference type="EMBL" id="GAG43067.1"/>
    </source>
</evidence>
<sequence>TATLILGFEADFDSNGDVDFKDFAIFASAWRSSPGDGNWNPACDISKPSDNVIDILDLAIFADQWLYSSGFKADFSSDGDVDFKDFAIFASVWQSSPGDGNWNPACDISEPSDNVIDILDLAIFTNQWLYSYSSGY</sequence>
<accession>X0Y6Z1</accession>
<name>X0Y6Z1_9ZZZZ</name>
<dbReference type="InterPro" id="IPR036439">
    <property type="entry name" value="Dockerin_dom_sf"/>
</dbReference>
<proteinExistence type="predicted"/>
<dbReference type="Gene3D" id="1.10.1330.10">
    <property type="entry name" value="Dockerin domain"/>
    <property type="match status" value="2"/>
</dbReference>
<dbReference type="InterPro" id="IPR018247">
    <property type="entry name" value="EF_Hand_1_Ca_BS"/>
</dbReference>
<feature type="non-terminal residue" evidence="1">
    <location>
        <position position="1"/>
    </location>
</feature>
<dbReference type="GO" id="GO:0000272">
    <property type="term" value="P:polysaccharide catabolic process"/>
    <property type="evidence" value="ECO:0007669"/>
    <property type="project" value="InterPro"/>
</dbReference>